<gene>
    <name evidence="1" type="ORF">U6A24_16620</name>
</gene>
<keyword evidence="2" id="KW-1185">Reference proteome</keyword>
<sequence length="1180" mass="131856">MIGADLTGRILLPISKKVEQSGQQEGKKKFGLTYVGIISEDEYSLTVSTLDTVSFDIFKARAQLLPNSGVQLNVIDGNFRPVAVLNGRMAISTSQKESLIHEGEDYTVTNAQGYEEKHAIQFKGIEFQNLVLQTESPVIQVGYFGYRDEVKIANFPVSIADIAFTGNDYQVGVEFDLMINLMNKESKGFAATSRLGIYGKLKEEQYRQRWEYDKTDFSEILIDATVGKVGFSGALALFERDQEYNDGFMGKLSLDMFDTEGLIEAKGLFGNKDGYRYFYVDFIGVLPTTVPIIPPVGMSAIGGGLSYNMERAEHAFTDTSQENMASQDIGLSLSGIRYVPNNEVGLDLRAMAFLTMQGTQAFRGKIMFSMLFNKHGGLNRIGFDGSGEFMASASIGANVSVRLDLKALKEALGLPEFLNKITPDETEIQVVDFKKEFAKSSIKADLNISYDFRNSTLHGESNIYISLIDGMVSGIGPEGRAGWAVFHFAPSEWYIHIGTPTDRLGLRMGIGPVSLETGAYFMIGDRIPGSPPPPPEVADILGVDLAKLDYMRDESALGEGKGFAFGTNFKMDTGDINFLLLYARFRAGVGFDIMVKDYGSARCVNTGDRIGINGWYANGQAYAYLQGELGINIKLFFVRKKIPIIKGGAAVLMQAKGPNPFWLKGYAAGYYDLLGGLVKGRFRLKVTLGEECVLDNVAPLGGIKMITDLTPKDGSDNIDVFTAPQAAFAMPVNKPIVIPEDDGDKTYKVILDTFMITDQTGKEIVADIEWGRMNDRATLISEDILPPNTKLKVLVALSFQERVNGVYKTVMVDGKKAIEKEERNFTTGTAPDHIPLHNIQYSYPVVAQQHFYRNEYTTGYIQLRRGQDYLFDNTQWKSEVKYIDLSGEEKQSAFNYTNADNKVSYRLPDLQKDTGYTMMIVSTTKNSRNTSTNQSATETKKLEEGNTVEIRKNVAENVLKEGEIDRLSYAFKTSNYNTFKDKINDLKVADHDWGKINSTVIYLSSKVDNNEGFDIAELEGNTYTENTPLIAIESDLKDRYFGEDINPVLYSKYKANTRYSLTRNAEPYGYIPKKALAISSYYLSALENDTHSNWRATRFPFRYNLPYVYFKDFLDIRDRVNNDYARGLIASGAPELSILSEDYKFMLYGKYRVNVQYILPGNIRGTSSGYTFKNPIKIRQ</sequence>
<evidence type="ECO:0000313" key="1">
    <source>
        <dbReference type="EMBL" id="MEB3347099.1"/>
    </source>
</evidence>
<accession>A0ABU5ZYZ3</accession>
<protein>
    <submittedName>
        <fullName evidence="1">Uncharacterized protein</fullName>
    </submittedName>
</protein>
<proteinExistence type="predicted"/>
<dbReference type="RefSeq" id="WP_324181119.1">
    <property type="nucleotide sequence ID" value="NZ_BAABAW010000020.1"/>
</dbReference>
<dbReference type="EMBL" id="JAYKLX010000007">
    <property type="protein sequence ID" value="MEB3347099.1"/>
    <property type="molecule type" value="Genomic_DNA"/>
</dbReference>
<comment type="caution">
    <text evidence="1">The sequence shown here is derived from an EMBL/GenBank/DDBJ whole genome shotgun (WGS) entry which is preliminary data.</text>
</comment>
<evidence type="ECO:0000313" key="2">
    <source>
        <dbReference type="Proteomes" id="UP001327027"/>
    </source>
</evidence>
<organism evidence="1 2">
    <name type="scientific">Aquimarina gracilis</name>
    <dbReference type="NCBI Taxonomy" id="874422"/>
    <lineage>
        <taxon>Bacteria</taxon>
        <taxon>Pseudomonadati</taxon>
        <taxon>Bacteroidota</taxon>
        <taxon>Flavobacteriia</taxon>
        <taxon>Flavobacteriales</taxon>
        <taxon>Flavobacteriaceae</taxon>
        <taxon>Aquimarina</taxon>
    </lineage>
</organism>
<reference evidence="1 2" key="1">
    <citation type="journal article" date="2013" name="Int. J. Syst. Evol. Microbiol.">
        <title>Aquimarina gracilis sp. nov., isolated from the gut microflora of a mussel, Mytilus coruscus, and emended description of Aquimarina spongiae.</title>
        <authorList>
            <person name="Park S.C."/>
            <person name="Choe H.N."/>
            <person name="Baik K.S."/>
            <person name="Seong C.N."/>
        </authorList>
    </citation>
    <scope>NUCLEOTIDE SEQUENCE [LARGE SCALE GENOMIC DNA]</scope>
    <source>
        <strain evidence="1 2">PSC32</strain>
    </source>
</reference>
<dbReference type="Proteomes" id="UP001327027">
    <property type="component" value="Unassembled WGS sequence"/>
</dbReference>
<name>A0ABU5ZYZ3_9FLAO</name>